<protein>
    <recommendedName>
        <fullName evidence="9">Blastoderm-specific protein 25D</fullName>
    </recommendedName>
</protein>
<feature type="region of interest" description="Disordered" evidence="6">
    <location>
        <begin position="741"/>
        <end position="779"/>
    </location>
</feature>
<dbReference type="Proteomes" id="UP000823941">
    <property type="component" value="Chromosome 12"/>
</dbReference>
<gene>
    <name evidence="7" type="ORF">JYU34_009086</name>
</gene>
<organism evidence="7 8">
    <name type="scientific">Plutella xylostella</name>
    <name type="common">Diamondback moth</name>
    <name type="synonym">Plutella maculipennis</name>
    <dbReference type="NCBI Taxonomy" id="51655"/>
    <lineage>
        <taxon>Eukaryota</taxon>
        <taxon>Metazoa</taxon>
        <taxon>Ecdysozoa</taxon>
        <taxon>Arthropoda</taxon>
        <taxon>Hexapoda</taxon>
        <taxon>Insecta</taxon>
        <taxon>Pterygota</taxon>
        <taxon>Neoptera</taxon>
        <taxon>Endopterygota</taxon>
        <taxon>Lepidoptera</taxon>
        <taxon>Glossata</taxon>
        <taxon>Ditrysia</taxon>
        <taxon>Yponomeutoidea</taxon>
        <taxon>Plutellidae</taxon>
        <taxon>Plutella</taxon>
    </lineage>
</organism>
<keyword evidence="5" id="KW-0175">Coiled coil</keyword>
<feature type="compositionally biased region" description="Pro residues" evidence="6">
    <location>
        <begin position="78"/>
        <end position="87"/>
    </location>
</feature>
<accession>A0ABQ7QMY0</accession>
<feature type="region of interest" description="Disordered" evidence="6">
    <location>
        <begin position="74"/>
        <end position="141"/>
    </location>
</feature>
<dbReference type="EMBL" id="JAHIBW010000012">
    <property type="protein sequence ID" value="KAG7306450.1"/>
    <property type="molecule type" value="Genomic_DNA"/>
</dbReference>
<comment type="subcellular location">
    <subcellularLocation>
        <location evidence="1">Cytoplasm</location>
        <location evidence="1">Cytoskeleton</location>
        <location evidence="1">Microtubule organizing center</location>
        <location evidence="1">Centrosome</location>
    </subcellularLocation>
</comment>
<keyword evidence="3" id="KW-0597">Phosphoprotein</keyword>
<feature type="compositionally biased region" description="Basic and acidic residues" evidence="6">
    <location>
        <begin position="749"/>
        <end position="758"/>
    </location>
</feature>
<keyword evidence="2" id="KW-0963">Cytoplasm</keyword>
<feature type="coiled-coil region" evidence="5">
    <location>
        <begin position="675"/>
        <end position="702"/>
    </location>
</feature>
<dbReference type="PANTHER" id="PTHR18905:SF13">
    <property type="entry name" value="NON-CENTROSOMAL MICROTUBULE ARRAY"/>
    <property type="match status" value="1"/>
</dbReference>
<evidence type="ECO:0000256" key="2">
    <source>
        <dbReference type="ARBA" id="ARBA00022490"/>
    </source>
</evidence>
<evidence type="ECO:0000256" key="6">
    <source>
        <dbReference type="SAM" id="MobiDB-lite"/>
    </source>
</evidence>
<comment type="caution">
    <text evidence="7">The sequence shown here is derived from an EMBL/GenBank/DDBJ whole genome shotgun (WGS) entry which is preliminary data.</text>
</comment>
<evidence type="ECO:0000256" key="3">
    <source>
        <dbReference type="ARBA" id="ARBA00022553"/>
    </source>
</evidence>
<proteinExistence type="predicted"/>
<feature type="coiled-coil region" evidence="5">
    <location>
        <begin position="547"/>
        <end position="599"/>
    </location>
</feature>
<feature type="coiled-coil region" evidence="5">
    <location>
        <begin position="351"/>
        <end position="378"/>
    </location>
</feature>
<evidence type="ECO:0000256" key="4">
    <source>
        <dbReference type="ARBA" id="ARBA00023212"/>
    </source>
</evidence>
<evidence type="ECO:0000256" key="5">
    <source>
        <dbReference type="SAM" id="Coils"/>
    </source>
</evidence>
<keyword evidence="4" id="KW-0206">Cytoskeleton</keyword>
<sequence length="885" mass="95104">MDRTSMDHYEKQLYSVFKTFDVDNEEALDKSAVLELCDTLQLEDRGAALADSLFERPHERVTFTQFRNGLLSVLGGSPAPPATPAPAAPASDDDSSGREVAPKLVVGAKRYGRRSRPSSASPSPAPPARRPRPASPPPALLPARRLAPAAAAALCADLHMDGLDPALVQRIFDDAGVPDLSVAEFFERLNSALSETLAAGDAGGAEAEPELSAEAVARWTRRWRPPPPPGAPPDPRAPLLHAALALQRLRLAAAEAAGDAARAEAGTLRAALAAADRRAACLARDVDDDHARIEASLQARVRALEARRGDEARAHEQALAAERARGDAARAALQASEARAAAEGARARGEAAELRARAEEEARRAAAAERRAAALAAARDALAGELRARGEAPPPPPAGPDPALAAALDQLRLENKQLRDRTDELVAELEAAARGAGAAAGAGDAGAASWREEVGAPEHSLASLLSAPSCTDECDQSFMSLDHKVFGQLECVRRLQRALDGAGAAAAAAGCDSCAALQGIIATIQERVLELTGGTDATDAADAEVQTDGNDEEVEKLQKKLAEAQQSHEEEKLKLSNLVKDLESSLDAMKLEYDKCEEYWSGKLDEERDLHAEEQRASDERLSDLVDKISEYEQQFAPAPAAAPGSPPGRLPTIDESYSLELQFNDLQDEFDKYKQDTEEQLKTKTEEIEKLKEKIKTLEERPVVNGSNRPSPIDYLWSQGTIHSPQGRTEKAVRNYQNPAFMQPEVRSSSDSDRERPGLSPIRRPMAQRSASAGTLRDEPQVLHCSELEGQLRQQAQMVQRNPCACGALEARCRQLAAALRHRQLCLDAVQQAARTEGCALRARVAAAEAAAARLHARLASADLLVKELYVENCQLSQHQTRLL</sequence>
<name>A0ABQ7QMY0_PLUXY</name>
<keyword evidence="8" id="KW-1185">Reference proteome</keyword>
<evidence type="ECO:0000313" key="8">
    <source>
        <dbReference type="Proteomes" id="UP000823941"/>
    </source>
</evidence>
<evidence type="ECO:0000256" key="1">
    <source>
        <dbReference type="ARBA" id="ARBA00004300"/>
    </source>
</evidence>
<evidence type="ECO:0008006" key="9">
    <source>
        <dbReference type="Google" id="ProtNLM"/>
    </source>
</evidence>
<dbReference type="PANTHER" id="PTHR18905">
    <property type="entry name" value="NINEIN"/>
    <property type="match status" value="1"/>
</dbReference>
<feature type="compositionally biased region" description="Pro residues" evidence="6">
    <location>
        <begin position="123"/>
        <end position="140"/>
    </location>
</feature>
<evidence type="ECO:0000313" key="7">
    <source>
        <dbReference type="EMBL" id="KAG7306450.1"/>
    </source>
</evidence>
<reference evidence="7 8" key="1">
    <citation type="submission" date="2021-06" db="EMBL/GenBank/DDBJ databases">
        <title>A haploid diamondback moth (Plutella xylostella L.) genome assembly resolves 31 chromosomes and identifies a diamide resistance mutation.</title>
        <authorList>
            <person name="Ward C.M."/>
            <person name="Perry K.D."/>
            <person name="Baker G."/>
            <person name="Powis K."/>
            <person name="Heckel D.G."/>
            <person name="Baxter S.W."/>
        </authorList>
    </citation>
    <scope>NUCLEOTIDE SEQUENCE [LARGE SCALE GENOMIC DNA]</scope>
    <source>
        <strain evidence="7 8">LV</strain>
        <tissue evidence="7">Single pupa</tissue>
    </source>
</reference>